<dbReference type="InterPro" id="IPR009003">
    <property type="entry name" value="Peptidase_S1_PA"/>
</dbReference>
<organism evidence="3 4">
    <name type="scientific">Candidatus Competibacter phosphatis</name>
    <dbReference type="NCBI Taxonomy" id="221280"/>
    <lineage>
        <taxon>Bacteria</taxon>
        <taxon>Pseudomonadati</taxon>
        <taxon>Pseudomonadota</taxon>
        <taxon>Gammaproteobacteria</taxon>
        <taxon>Candidatus Competibacteraceae</taxon>
        <taxon>Candidatus Competibacter</taxon>
    </lineage>
</organism>
<dbReference type="SUPFAM" id="SSF50494">
    <property type="entry name" value="Trypsin-like serine proteases"/>
    <property type="match status" value="1"/>
</dbReference>
<dbReference type="InterPro" id="IPR043504">
    <property type="entry name" value="Peptidase_S1_PA_chymotrypsin"/>
</dbReference>
<keyword evidence="4" id="KW-1185">Reference proteome</keyword>
<dbReference type="Proteomes" id="UP000760480">
    <property type="component" value="Unassembled WGS sequence"/>
</dbReference>
<dbReference type="PRINTS" id="PR00834">
    <property type="entry name" value="PROTEASES2C"/>
</dbReference>
<dbReference type="InterPro" id="IPR001940">
    <property type="entry name" value="Peptidase_S1C"/>
</dbReference>
<evidence type="ECO:0000313" key="4">
    <source>
        <dbReference type="Proteomes" id="UP000760480"/>
    </source>
</evidence>
<feature type="domain" description="TerD" evidence="2">
    <location>
        <begin position="29"/>
        <end position="169"/>
    </location>
</feature>
<dbReference type="Pfam" id="PF13365">
    <property type="entry name" value="Trypsin_2"/>
    <property type="match status" value="1"/>
</dbReference>
<dbReference type="Gene3D" id="2.40.10.10">
    <property type="entry name" value="Trypsin-like serine proteases"/>
    <property type="match status" value="2"/>
</dbReference>
<gene>
    <name evidence="3" type="ORF">E4P82_02375</name>
</gene>
<dbReference type="RefSeq" id="WP_169247398.1">
    <property type="nucleotide sequence ID" value="NZ_SPMZ01000008.1"/>
</dbReference>
<dbReference type="PANTHER" id="PTHR43019">
    <property type="entry name" value="SERINE ENDOPROTEASE DEGS"/>
    <property type="match status" value="1"/>
</dbReference>
<evidence type="ECO:0000259" key="2">
    <source>
        <dbReference type="Pfam" id="PF02342"/>
    </source>
</evidence>
<protein>
    <submittedName>
        <fullName evidence="3">Trypsin-like serine protease</fullName>
    </submittedName>
</protein>
<accession>A0ABX1TFK4</accession>
<evidence type="ECO:0000313" key="3">
    <source>
        <dbReference type="EMBL" id="NMQ18142.1"/>
    </source>
</evidence>
<dbReference type="Pfam" id="PF02342">
    <property type="entry name" value="TerD"/>
    <property type="match status" value="1"/>
</dbReference>
<reference evidence="3 4" key="1">
    <citation type="submission" date="2019-03" db="EMBL/GenBank/DDBJ databases">
        <title>Metabolic reconstructions from genomes of highly enriched 'Candidatus Accumulibacter' and 'Candidatus Competibacter' bioreactor populations.</title>
        <authorList>
            <person name="Annavajhala M.K."/>
            <person name="Welles L."/>
            <person name="Abbas B."/>
            <person name="Sorokin D."/>
            <person name="Park H."/>
            <person name="Van Loosdrecht M."/>
            <person name="Chandran K."/>
        </authorList>
    </citation>
    <scope>NUCLEOTIDE SEQUENCE [LARGE SCALE GENOMIC DNA]</scope>
    <source>
        <strain evidence="3 4">SBR_G</strain>
    </source>
</reference>
<dbReference type="Gene3D" id="2.60.60.30">
    <property type="entry name" value="sav2460 like domains"/>
    <property type="match status" value="1"/>
</dbReference>
<evidence type="ECO:0000256" key="1">
    <source>
        <dbReference type="SAM" id="MobiDB-lite"/>
    </source>
</evidence>
<feature type="region of interest" description="Disordered" evidence="1">
    <location>
        <begin position="173"/>
        <end position="194"/>
    </location>
</feature>
<dbReference type="PANTHER" id="PTHR43019:SF23">
    <property type="entry name" value="PROTEASE DO-LIKE 5, CHLOROPLASTIC"/>
    <property type="match status" value="1"/>
</dbReference>
<sequence>MQELQPGQNRPIGNGRVNVGVVGEPCEDFAASTQAGALLLAADGRILDPDDLVSAEQPQSRDGSVRFAESPGEFRVDLDVVPAAAARIAIVLTVRPGLGPGTTFGVFASIRSWLADAAGQPLLVFPLPLASRGETAMILAELYRHQGQWKFRAVGQGFAAGLPALAAHFGLRLPEPAPNETPSGGMGQRRKPARPEGLAAFSGTGFCVHPEGYVLTNHHVIEGASEILARSPRQRCRLEPVFADPTNDLALLRSDTPLSGMAVFREGSSARLGETVIVVGYPLGGLLGSGPQVTTGNVSSLIGPGDDTRALQFTAPTQAGNSGGPLLDGDGAVVGVVSSKLNVVRVHEMTGDIPQNVNFAIKSALAREFLEAVGVDHQCRAPRPVRSVAEIAAEARDFVLKIECRE</sequence>
<proteinExistence type="predicted"/>
<name>A0ABX1TFK4_9GAMM</name>
<dbReference type="EMBL" id="SPMZ01000008">
    <property type="protein sequence ID" value="NMQ18142.1"/>
    <property type="molecule type" value="Genomic_DNA"/>
</dbReference>
<dbReference type="InterPro" id="IPR003325">
    <property type="entry name" value="TerD"/>
</dbReference>
<dbReference type="CDD" id="cd06974">
    <property type="entry name" value="TerD_like"/>
    <property type="match status" value="1"/>
</dbReference>
<comment type="caution">
    <text evidence="3">The sequence shown here is derived from an EMBL/GenBank/DDBJ whole genome shotgun (WGS) entry which is preliminary data.</text>
</comment>